<reference evidence="2 3" key="1">
    <citation type="submission" date="2019-06" db="EMBL/GenBank/DDBJ databases">
        <title>Sequencing the genomes of 1000 actinobacteria strains.</title>
        <authorList>
            <person name="Klenk H.-P."/>
        </authorList>
    </citation>
    <scope>NUCLEOTIDE SEQUENCE [LARGE SCALE GENOMIC DNA]</scope>
    <source>
        <strain evidence="2 3">DSM 45928</strain>
    </source>
</reference>
<dbReference type="AlphaFoldDB" id="A0A543AQS3"/>
<dbReference type="InterPro" id="IPR038332">
    <property type="entry name" value="PPE_sf"/>
</dbReference>
<feature type="compositionally biased region" description="Pro residues" evidence="1">
    <location>
        <begin position="280"/>
        <end position="294"/>
    </location>
</feature>
<evidence type="ECO:0000313" key="2">
    <source>
        <dbReference type="EMBL" id="TQL74937.1"/>
    </source>
</evidence>
<feature type="compositionally biased region" description="Basic and acidic residues" evidence="1">
    <location>
        <begin position="519"/>
        <end position="529"/>
    </location>
</feature>
<evidence type="ECO:0000256" key="1">
    <source>
        <dbReference type="SAM" id="MobiDB-lite"/>
    </source>
</evidence>
<evidence type="ECO:0008006" key="4">
    <source>
        <dbReference type="Google" id="ProtNLM"/>
    </source>
</evidence>
<name>A0A543AQS3_9ACTN</name>
<feature type="compositionally biased region" description="Basic and acidic residues" evidence="1">
    <location>
        <begin position="477"/>
        <end position="496"/>
    </location>
</feature>
<feature type="region of interest" description="Disordered" evidence="1">
    <location>
        <begin position="180"/>
        <end position="541"/>
    </location>
</feature>
<accession>A0A543AQS3</accession>
<dbReference type="OrthoDB" id="6624031at2"/>
<dbReference type="Proteomes" id="UP000317043">
    <property type="component" value="Unassembled WGS sequence"/>
</dbReference>
<feature type="compositionally biased region" description="Low complexity" evidence="1">
    <location>
        <begin position="295"/>
        <end position="312"/>
    </location>
</feature>
<evidence type="ECO:0000313" key="3">
    <source>
        <dbReference type="Proteomes" id="UP000317043"/>
    </source>
</evidence>
<dbReference type="Gene3D" id="1.20.1260.20">
    <property type="entry name" value="PPE superfamily"/>
    <property type="match status" value="1"/>
</dbReference>
<dbReference type="RefSeq" id="WP_142034413.1">
    <property type="nucleotide sequence ID" value="NZ_JBHTGS010000002.1"/>
</dbReference>
<sequence length="541" mass="59302">MTLFDSLSIEDLREVVEPDRPESMERQAGRWAAIGDFYTGQAAVLDDHLTAIRPSWTGSAAERFYFEVERVVDDLRLAAEVAEGNATGWLSITEHVRYARTEIIALHDEWLLVKAELDGEDDEATRETRRAYDDAARAIMTFTADETTDVYLRELWHPEPFEPIGPDGDDHQAEYTRRSTMITEHGNETTGDDRREQSEPKGPAENENTTENTTENDDRNMIDGHGPREDRDLIDGHGPEGDEFVTILNGPQYDAVDPDGPPSYREEPILQNPPSVTPVAPQPTPTVPPGPTGPPATGQPVVPPTGFGTPPGLHRGFTSSPSTARNTPFHTPQQNTVRPVIGARPGPSAGIPTAGSASEGLNRPVVGNRPASAKAATPRKLIDGKGVIRSGGNRTPVRGPVASRSSTRRLPRGAMLPQPRRHRAVPIAEDVRNLKRRRSRPEQDAFEPETTTVPGIIDGSHTATPIDPGPVLNRPPTIREDPDEHATVTRLSERPETPSADQELWSPPTEVSPAVITSRRPDTASRHDPGTLFPQRSRRQD</sequence>
<dbReference type="InParanoid" id="A0A543AQS3"/>
<feature type="compositionally biased region" description="Basic and acidic residues" evidence="1">
    <location>
        <begin position="185"/>
        <end position="204"/>
    </location>
</feature>
<keyword evidence="3" id="KW-1185">Reference proteome</keyword>
<organism evidence="2 3">
    <name type="scientific">Stackebrandtia endophytica</name>
    <dbReference type="NCBI Taxonomy" id="1496996"/>
    <lineage>
        <taxon>Bacteria</taxon>
        <taxon>Bacillati</taxon>
        <taxon>Actinomycetota</taxon>
        <taxon>Actinomycetes</taxon>
        <taxon>Glycomycetales</taxon>
        <taxon>Glycomycetaceae</taxon>
        <taxon>Stackebrandtia</taxon>
    </lineage>
</organism>
<comment type="caution">
    <text evidence="2">The sequence shown here is derived from an EMBL/GenBank/DDBJ whole genome shotgun (WGS) entry which is preliminary data.</text>
</comment>
<feature type="compositionally biased region" description="Basic and acidic residues" evidence="1">
    <location>
        <begin position="216"/>
        <end position="240"/>
    </location>
</feature>
<proteinExistence type="predicted"/>
<dbReference type="EMBL" id="VFOW01000001">
    <property type="protein sequence ID" value="TQL74937.1"/>
    <property type="molecule type" value="Genomic_DNA"/>
</dbReference>
<gene>
    <name evidence="2" type="ORF">FB566_0427</name>
</gene>
<protein>
    <recommendedName>
        <fullName evidence="4">PPE family protein</fullName>
    </recommendedName>
</protein>
<feature type="compositionally biased region" description="Polar residues" evidence="1">
    <location>
        <begin position="317"/>
        <end position="337"/>
    </location>
</feature>